<keyword evidence="4 13" id="KW-0812">Transmembrane</keyword>
<evidence type="ECO:0000313" key="16">
    <source>
        <dbReference type="EMBL" id="MCL6728635.1"/>
    </source>
</evidence>
<feature type="transmembrane region" description="Helical" evidence="13">
    <location>
        <begin position="36"/>
        <end position="58"/>
    </location>
</feature>
<comment type="function">
    <text evidence="11">Component of the F(0) channel, it forms part of the peripheral stalk, linking F(1) to F(0). The b'-subunit is a diverged and duplicated form of b found in plants and photosynthetic bacteria.</text>
</comment>
<keyword evidence="13" id="KW-1003">Cell membrane</keyword>
<evidence type="ECO:0000313" key="17">
    <source>
        <dbReference type="Proteomes" id="UP001165342"/>
    </source>
</evidence>
<keyword evidence="6 13" id="KW-1133">Transmembrane helix</keyword>
<dbReference type="RefSeq" id="WP_249830141.1">
    <property type="nucleotide sequence ID" value="NZ_JAMGBE010000001.1"/>
</dbReference>
<organism evidence="16 17">
    <name type="scientific">Sphingomonas hankyongi</name>
    <dbReference type="NCBI Taxonomy" id="2908209"/>
    <lineage>
        <taxon>Bacteria</taxon>
        <taxon>Pseudomonadati</taxon>
        <taxon>Pseudomonadota</taxon>
        <taxon>Alphaproteobacteria</taxon>
        <taxon>Sphingomonadales</taxon>
        <taxon>Sphingomonadaceae</taxon>
        <taxon>Sphingomonas</taxon>
    </lineage>
</organism>
<accession>A0ABT0RYF4</accession>
<evidence type="ECO:0000256" key="4">
    <source>
        <dbReference type="ARBA" id="ARBA00022692"/>
    </source>
</evidence>
<keyword evidence="2 13" id="KW-0813">Transport</keyword>
<evidence type="ECO:0000256" key="9">
    <source>
        <dbReference type="ARBA" id="ARBA00023310"/>
    </source>
</evidence>
<keyword evidence="9 13" id="KW-0066">ATP synthesis</keyword>
<keyword evidence="17" id="KW-1185">Reference proteome</keyword>
<evidence type="ECO:0000256" key="6">
    <source>
        <dbReference type="ARBA" id="ARBA00022989"/>
    </source>
</evidence>
<dbReference type="Pfam" id="PF00430">
    <property type="entry name" value="ATP-synt_B"/>
    <property type="match status" value="1"/>
</dbReference>
<evidence type="ECO:0000256" key="7">
    <source>
        <dbReference type="ARBA" id="ARBA00023065"/>
    </source>
</evidence>
<reference evidence="16" key="1">
    <citation type="submission" date="2022-05" db="EMBL/GenBank/DDBJ databases">
        <authorList>
            <person name="Jo J.-H."/>
            <person name="Im W.-T."/>
        </authorList>
    </citation>
    <scope>NUCLEOTIDE SEQUENCE</scope>
    <source>
        <strain evidence="16">SE220</strain>
    </source>
</reference>
<dbReference type="HAMAP" id="MF_01398">
    <property type="entry name" value="ATP_synth_b_bprime"/>
    <property type="match status" value="1"/>
</dbReference>
<keyword evidence="15" id="KW-0175">Coiled coil</keyword>
<evidence type="ECO:0000256" key="1">
    <source>
        <dbReference type="ARBA" id="ARBA00005513"/>
    </source>
</evidence>
<proteinExistence type="inferred from homology"/>
<evidence type="ECO:0000256" key="3">
    <source>
        <dbReference type="ARBA" id="ARBA00022547"/>
    </source>
</evidence>
<evidence type="ECO:0000256" key="14">
    <source>
        <dbReference type="RuleBase" id="RU003848"/>
    </source>
</evidence>
<dbReference type="InterPro" id="IPR050059">
    <property type="entry name" value="ATP_synthase_B_chain"/>
</dbReference>
<evidence type="ECO:0000256" key="15">
    <source>
        <dbReference type="SAM" id="Coils"/>
    </source>
</evidence>
<comment type="subunit">
    <text evidence="13">F-type ATPases have 2 components, F(1) - the catalytic core - and F(0) - the membrane proton channel. F(1) has five subunits: alpha(3), beta(3), gamma(1), delta(1), epsilon(1). F(0) has three main subunits: a(1), b(2) and c(10-14). The alpha and beta chains form an alternating ring which encloses part of the gamma chain. F(1) is attached to F(0) by a central stalk formed by the gamma and epsilon chains, while a peripheral stalk is formed by the delta and b chains.</text>
</comment>
<dbReference type="PANTHER" id="PTHR33445:SF1">
    <property type="entry name" value="ATP SYNTHASE SUBUNIT B"/>
    <property type="match status" value="1"/>
</dbReference>
<gene>
    <name evidence="13" type="primary">atpF</name>
    <name evidence="16" type="ORF">LZ538_01010</name>
</gene>
<comment type="similarity">
    <text evidence="1 13 14">Belongs to the ATPase B chain family.</text>
</comment>
<evidence type="ECO:0000256" key="11">
    <source>
        <dbReference type="ARBA" id="ARBA00025614"/>
    </source>
</evidence>
<feature type="coiled-coil region" evidence="15">
    <location>
        <begin position="66"/>
        <end position="103"/>
    </location>
</feature>
<evidence type="ECO:0000256" key="13">
    <source>
        <dbReference type="HAMAP-Rule" id="MF_01398"/>
    </source>
</evidence>
<evidence type="ECO:0000256" key="12">
    <source>
        <dbReference type="ARBA" id="ARBA00037847"/>
    </source>
</evidence>
<comment type="caution">
    <text evidence="16">The sequence shown here is derived from an EMBL/GenBank/DDBJ whole genome shotgun (WGS) entry which is preliminary data.</text>
</comment>
<keyword evidence="8 13" id="KW-0472">Membrane</keyword>
<comment type="function">
    <text evidence="10 13">F(1)F(0) ATP synthase produces ATP from ADP in the presence of a proton or sodium gradient. F-type ATPases consist of two structural domains, F(1) containing the extramembraneous catalytic core and F(0) containing the membrane proton channel, linked together by a central stalk and a peripheral stalk. During catalysis, ATP synthesis in the catalytic domain of F(1) is coupled via a rotary mechanism of the central stalk subunits to proton translocation.</text>
</comment>
<keyword evidence="5 13" id="KW-0375">Hydrogen ion transport</keyword>
<dbReference type="Proteomes" id="UP001165342">
    <property type="component" value="Unassembled WGS sequence"/>
</dbReference>
<keyword evidence="7 13" id="KW-0406">Ion transport</keyword>
<sequence length="195" mass="20942">MSESQQPQDPGQPAEHPGAVASVQHDAGGAHAEPTAFGLTAPAFIALAILAVFAILIWKKVPGAVARALDSKIALIRDQLAEAETLRKEAEALKAEYEAKSASSDKDREALLERARHEADEIVAKAKVDAEALIERRTRMAEDKIAAEERQAIEELRAAAATAATRAAARLIAERHDAKTDEKLVDQAIKEIASR</sequence>
<dbReference type="PANTHER" id="PTHR33445">
    <property type="entry name" value="ATP SYNTHASE SUBUNIT B', CHLOROPLASTIC"/>
    <property type="match status" value="1"/>
</dbReference>
<evidence type="ECO:0000256" key="5">
    <source>
        <dbReference type="ARBA" id="ARBA00022781"/>
    </source>
</evidence>
<dbReference type="InterPro" id="IPR002146">
    <property type="entry name" value="ATP_synth_b/b'su_bac/chlpt"/>
</dbReference>
<evidence type="ECO:0000256" key="10">
    <source>
        <dbReference type="ARBA" id="ARBA00025198"/>
    </source>
</evidence>
<dbReference type="CDD" id="cd06503">
    <property type="entry name" value="ATP-synt_Fo_b"/>
    <property type="match status" value="1"/>
</dbReference>
<dbReference type="EMBL" id="JAMGBE010000001">
    <property type="protein sequence ID" value="MCL6728635.1"/>
    <property type="molecule type" value="Genomic_DNA"/>
</dbReference>
<evidence type="ECO:0000256" key="8">
    <source>
        <dbReference type="ARBA" id="ARBA00023136"/>
    </source>
</evidence>
<name>A0ABT0RYF4_9SPHN</name>
<evidence type="ECO:0000256" key="2">
    <source>
        <dbReference type="ARBA" id="ARBA00022448"/>
    </source>
</evidence>
<keyword evidence="3 13" id="KW-0138">CF(0)</keyword>
<comment type="subcellular location">
    <subcellularLocation>
        <location evidence="13">Cell membrane</location>
        <topology evidence="13">Single-pass membrane protein</topology>
    </subcellularLocation>
    <subcellularLocation>
        <location evidence="12">Endomembrane system</location>
        <topology evidence="12">Single-pass membrane protein</topology>
    </subcellularLocation>
</comment>
<protein>
    <recommendedName>
        <fullName evidence="13">ATP synthase subunit b</fullName>
    </recommendedName>
    <alternativeName>
        <fullName evidence="13">ATP synthase F(0) sector subunit b</fullName>
    </alternativeName>
    <alternativeName>
        <fullName evidence="13">ATPase subunit I</fullName>
    </alternativeName>
    <alternativeName>
        <fullName evidence="13">F-type ATPase subunit b</fullName>
        <shortName evidence="13">F-ATPase subunit b</shortName>
    </alternativeName>
</protein>